<comment type="caution">
    <text evidence="4">The sequence shown here is derived from an EMBL/GenBank/DDBJ whole genome shotgun (WGS) entry which is preliminary data.</text>
</comment>
<dbReference type="InterPro" id="IPR005194">
    <property type="entry name" value="Glyco_hydro_65_C"/>
</dbReference>
<gene>
    <name evidence="4" type="ORF">GCM10023200_27640</name>
</gene>
<keyword evidence="5" id="KW-1185">Reference proteome</keyword>
<dbReference type="Gene3D" id="1.50.10.10">
    <property type="match status" value="1"/>
</dbReference>
<dbReference type="InterPro" id="IPR008928">
    <property type="entry name" value="6-hairpin_glycosidase_sf"/>
</dbReference>
<dbReference type="SUPFAM" id="SSF74650">
    <property type="entry name" value="Galactose mutarotase-like"/>
    <property type="match status" value="1"/>
</dbReference>
<name>A0ABP9B836_9PSEU</name>
<accession>A0ABP9B836</accession>
<dbReference type="Gene3D" id="2.70.98.40">
    <property type="entry name" value="Glycoside hydrolase, family 65, N-terminal domain"/>
    <property type="match status" value="1"/>
</dbReference>
<dbReference type="PANTHER" id="PTHR11051">
    <property type="entry name" value="GLYCOSYL HYDROLASE-RELATED"/>
    <property type="match status" value="1"/>
</dbReference>
<evidence type="ECO:0000259" key="3">
    <source>
        <dbReference type="Pfam" id="PF03633"/>
    </source>
</evidence>
<dbReference type="RefSeq" id="WP_345415391.1">
    <property type="nucleotide sequence ID" value="NZ_BAABHO010000019.1"/>
</dbReference>
<feature type="domain" description="Glycoside hydrolase family 65 C-terminal" evidence="3">
    <location>
        <begin position="785"/>
        <end position="838"/>
    </location>
</feature>
<dbReference type="Pfam" id="PF03633">
    <property type="entry name" value="Glyco_hydro_65C"/>
    <property type="match status" value="1"/>
</dbReference>
<dbReference type="InterPro" id="IPR037018">
    <property type="entry name" value="GH65_N"/>
</dbReference>
<dbReference type="Gene3D" id="2.60.420.10">
    <property type="entry name" value="Maltose phosphorylase, domain 3"/>
    <property type="match status" value="1"/>
</dbReference>
<dbReference type="InterPro" id="IPR012341">
    <property type="entry name" value="6hp_glycosidase-like_sf"/>
</dbReference>
<protein>
    <recommendedName>
        <fullName evidence="6">Glycoside hydrolase family 65 protein</fullName>
    </recommendedName>
</protein>
<dbReference type="Proteomes" id="UP001500928">
    <property type="component" value="Unassembled WGS sequence"/>
</dbReference>
<evidence type="ECO:0000259" key="2">
    <source>
        <dbReference type="Pfam" id="PF03632"/>
    </source>
</evidence>
<evidence type="ECO:0008006" key="6">
    <source>
        <dbReference type="Google" id="ProtNLM"/>
    </source>
</evidence>
<dbReference type="InterPro" id="IPR005195">
    <property type="entry name" value="Glyco_hydro_65_M"/>
</dbReference>
<evidence type="ECO:0000256" key="1">
    <source>
        <dbReference type="ARBA" id="ARBA00023295"/>
    </source>
</evidence>
<feature type="domain" description="Glycoside hydrolase family 65 central catalytic" evidence="2">
    <location>
        <begin position="414"/>
        <end position="775"/>
    </location>
</feature>
<dbReference type="EMBL" id="BAABHO010000019">
    <property type="protein sequence ID" value="GAA4790968.1"/>
    <property type="molecule type" value="Genomic_DNA"/>
</dbReference>
<dbReference type="Pfam" id="PF03632">
    <property type="entry name" value="Glyco_hydro_65m"/>
    <property type="match status" value="1"/>
</dbReference>
<sequence>MDRAGPEPLGRTVEAVVVRWEHVQRGDGPAALRVRHRLAALSEHAVDLLVVTGRSARRVEATLAPALGPGTRWVWPTRSGRPFVSGPDGPEPLAGVAPGPPARAVGAFLDDLHGRGVGPGLVLLVPGRRDAELRAAGAAGRCATVPAAGPPEVLALLDEQLRRRAHRRVPTVDDDPAWTVTAPAGLARRAVDALFGLATGGVGTRGAAEEHPGAAPTVLAAGVYRGDGADQELRPLPVWTGLEVGGPAVAEEDRRLDLRTGVLLREERGAAVPLRTLRLAHAERPGVVALRAEAAHDRRHPGAAQRVPLGERATSSGHGRRRFARAGDDALDAAVVAAVQRRGRDGDVGTVERIARYATGRRPPPLAEVVADVDAAEHHGFDRLLRDQRAAWARRWEEIDVRIPDDPALQRALRFCLFHLWGLASGAHGGSGELAIGARGTSGRGYRGHVFWDADVFVVPALAAIDPDASRAAVRHRLARLPAARELARRRGHAGARFPWESGARGEDVTPATGLLGARPVVIRTGELEEHVTADVAWSAVHHAEWCREPQFLLGPARPLLVETARYWASRCRVDDEGRAHLDHVIGPDEYHEDVDDDAYTNILARWNLRAAADVADRAGVVHDEATRWRDLAGRLVDGLDPATGCHAQFRGYPARQTVALTGRLRPPVAADVVLGHAGVERTQVIKQPDVLMAHHLVPAEAGPSSLLPDLDLYGPRTAHGSSLSPGIAAAVAARAGRTDEALELLRTCVALDLEDLTGTVVSGLHVAAMGAAWQAVLTGFAGVRVEHGALHLAPRLPAAWSTVEVRFRALGRRLRVQVDADTTTVTTDLPVTVRYDGGPPARVTASATFPRTPDACGRPA</sequence>
<organism evidence="4 5">
    <name type="scientific">Actinomycetospora chlora</name>
    <dbReference type="NCBI Taxonomy" id="663608"/>
    <lineage>
        <taxon>Bacteria</taxon>
        <taxon>Bacillati</taxon>
        <taxon>Actinomycetota</taxon>
        <taxon>Actinomycetes</taxon>
        <taxon>Pseudonocardiales</taxon>
        <taxon>Pseudonocardiaceae</taxon>
        <taxon>Actinomycetospora</taxon>
    </lineage>
</organism>
<evidence type="ECO:0000313" key="4">
    <source>
        <dbReference type="EMBL" id="GAA4790968.1"/>
    </source>
</evidence>
<keyword evidence="1" id="KW-0378">Hydrolase</keyword>
<keyword evidence="1" id="KW-0326">Glycosidase</keyword>
<dbReference type="PANTHER" id="PTHR11051:SF8">
    <property type="entry name" value="PROTEIN-GLUCOSYLGALACTOSYLHYDROXYLYSINE GLUCOSIDASE"/>
    <property type="match status" value="1"/>
</dbReference>
<proteinExistence type="predicted"/>
<evidence type="ECO:0000313" key="5">
    <source>
        <dbReference type="Proteomes" id="UP001500928"/>
    </source>
</evidence>
<dbReference type="SUPFAM" id="SSF48208">
    <property type="entry name" value="Six-hairpin glycosidases"/>
    <property type="match status" value="1"/>
</dbReference>
<dbReference type="InterPro" id="IPR011013">
    <property type="entry name" value="Gal_mutarotase_sf_dom"/>
</dbReference>
<reference evidence="5" key="1">
    <citation type="journal article" date="2019" name="Int. J. Syst. Evol. Microbiol.">
        <title>The Global Catalogue of Microorganisms (GCM) 10K type strain sequencing project: providing services to taxonomists for standard genome sequencing and annotation.</title>
        <authorList>
            <consortium name="The Broad Institute Genomics Platform"/>
            <consortium name="The Broad Institute Genome Sequencing Center for Infectious Disease"/>
            <person name="Wu L."/>
            <person name="Ma J."/>
        </authorList>
    </citation>
    <scope>NUCLEOTIDE SEQUENCE [LARGE SCALE GENOMIC DNA]</scope>
    <source>
        <strain evidence="5">JCM 17979</strain>
    </source>
</reference>